<dbReference type="SUPFAM" id="SSF48452">
    <property type="entry name" value="TPR-like"/>
    <property type="match status" value="1"/>
</dbReference>
<evidence type="ECO:0000313" key="2">
    <source>
        <dbReference type="Proteomes" id="UP000294862"/>
    </source>
</evidence>
<dbReference type="EMBL" id="SLWQ01000001">
    <property type="protein sequence ID" value="TCO43323.1"/>
    <property type="molecule type" value="Genomic_DNA"/>
</dbReference>
<gene>
    <name evidence="1" type="ORF">EV148_101747</name>
</gene>
<keyword evidence="2" id="KW-1185">Reference proteome</keyword>
<organism evidence="1 2">
    <name type="scientific">Dokdonella fugitiva</name>
    <dbReference type="NCBI Taxonomy" id="328517"/>
    <lineage>
        <taxon>Bacteria</taxon>
        <taxon>Pseudomonadati</taxon>
        <taxon>Pseudomonadota</taxon>
        <taxon>Gammaproteobacteria</taxon>
        <taxon>Lysobacterales</taxon>
        <taxon>Rhodanobacteraceae</taxon>
        <taxon>Dokdonella</taxon>
    </lineage>
</organism>
<name>A0A4R2IF39_9GAMM</name>
<dbReference type="InterPro" id="IPR011990">
    <property type="entry name" value="TPR-like_helical_dom_sf"/>
</dbReference>
<reference evidence="1 2" key="1">
    <citation type="journal article" date="2015" name="Stand. Genomic Sci.">
        <title>Genomic Encyclopedia of Bacterial and Archaeal Type Strains, Phase III: the genomes of soil and plant-associated and newly described type strains.</title>
        <authorList>
            <person name="Whitman W.B."/>
            <person name="Woyke T."/>
            <person name="Klenk H.P."/>
            <person name="Zhou Y."/>
            <person name="Lilburn T.G."/>
            <person name="Beck B.J."/>
            <person name="De Vos P."/>
            <person name="Vandamme P."/>
            <person name="Eisen J.A."/>
            <person name="Garrity G."/>
            <person name="Hugenholtz P."/>
            <person name="Kyrpides N.C."/>
        </authorList>
    </citation>
    <scope>NUCLEOTIDE SEQUENCE [LARGE SCALE GENOMIC DNA]</scope>
    <source>
        <strain evidence="1 2">A3</strain>
    </source>
</reference>
<evidence type="ECO:0000313" key="1">
    <source>
        <dbReference type="EMBL" id="TCO43323.1"/>
    </source>
</evidence>
<dbReference type="Proteomes" id="UP000294862">
    <property type="component" value="Unassembled WGS sequence"/>
</dbReference>
<dbReference type="SMART" id="SM00028">
    <property type="entry name" value="TPR"/>
    <property type="match status" value="2"/>
</dbReference>
<dbReference type="Pfam" id="PF14559">
    <property type="entry name" value="TPR_19"/>
    <property type="match status" value="1"/>
</dbReference>
<accession>A0A4R2IF39</accession>
<dbReference type="AlphaFoldDB" id="A0A4R2IF39"/>
<dbReference type="Gene3D" id="1.25.40.10">
    <property type="entry name" value="Tetratricopeptide repeat domain"/>
    <property type="match status" value="1"/>
</dbReference>
<comment type="caution">
    <text evidence="1">The sequence shown here is derived from an EMBL/GenBank/DDBJ whole genome shotgun (WGS) entry which is preliminary data.</text>
</comment>
<sequence>MDPVVPRVSGAPTRDDGRMEPDFIARLRTQLGGPRDGALLRFSLGNALLGQGDAAGAAVALREALAFDPQYSAAWKLLGRALADGGDIAGAIDAFERGIAVARARGDEQAAKEMGVFLRRLRKPSP</sequence>
<dbReference type="InterPro" id="IPR019734">
    <property type="entry name" value="TPR_rpt"/>
</dbReference>
<protein>
    <submittedName>
        <fullName evidence="1">Tetratricopeptide repeat protein</fullName>
    </submittedName>
</protein>
<proteinExistence type="predicted"/>